<evidence type="ECO:0000256" key="2">
    <source>
        <dbReference type="SAM" id="SignalP"/>
    </source>
</evidence>
<feature type="signal peptide" evidence="2">
    <location>
        <begin position="1"/>
        <end position="28"/>
    </location>
</feature>
<gene>
    <name evidence="3" type="ORF">ERS852380_01941</name>
</gene>
<dbReference type="EMBL" id="CYYK01000006">
    <property type="protein sequence ID" value="CUO28281.1"/>
    <property type="molecule type" value="Genomic_DNA"/>
</dbReference>
<evidence type="ECO:0008006" key="5">
    <source>
        <dbReference type="Google" id="ProtNLM"/>
    </source>
</evidence>
<feature type="chain" id="PRO_5034919777" description="TonB-dependent receptor" evidence="2">
    <location>
        <begin position="29"/>
        <end position="50"/>
    </location>
</feature>
<evidence type="ECO:0000313" key="3">
    <source>
        <dbReference type="EMBL" id="CUO28281.1"/>
    </source>
</evidence>
<feature type="region of interest" description="Disordered" evidence="1">
    <location>
        <begin position="28"/>
        <end position="50"/>
    </location>
</feature>
<name>A0A8D9NYB1_PARDI</name>
<evidence type="ECO:0000313" key="4">
    <source>
        <dbReference type="Proteomes" id="UP000095455"/>
    </source>
</evidence>
<comment type="caution">
    <text evidence="3">The sequence shown here is derived from an EMBL/GenBank/DDBJ whole genome shotgun (WGS) entry which is preliminary data.</text>
</comment>
<reference evidence="3 4" key="1">
    <citation type="submission" date="2015-09" db="EMBL/GenBank/DDBJ databases">
        <authorList>
            <consortium name="Pathogen Informatics"/>
        </authorList>
    </citation>
    <scope>NUCLEOTIDE SEQUENCE [LARGE SCALE GENOMIC DNA]</scope>
    <source>
        <strain evidence="3 4">2789STDY5608822</strain>
    </source>
</reference>
<accession>A0A8D9NYB1</accession>
<dbReference type="Proteomes" id="UP000095455">
    <property type="component" value="Unassembled WGS sequence"/>
</dbReference>
<protein>
    <recommendedName>
        <fullName evidence="5">TonB-dependent receptor</fullName>
    </recommendedName>
</protein>
<evidence type="ECO:0000256" key="1">
    <source>
        <dbReference type="SAM" id="MobiDB-lite"/>
    </source>
</evidence>
<proteinExistence type="predicted"/>
<dbReference type="AlphaFoldDB" id="A0A8D9NYB1"/>
<keyword evidence="2" id="KW-0732">Signal</keyword>
<feature type="compositionally biased region" description="Basic and acidic residues" evidence="1">
    <location>
        <begin position="32"/>
        <end position="50"/>
    </location>
</feature>
<sequence length="50" mass="5563">MKHLSLYKVWTLMRVLTLQLAFASLASADNQSPRDTDANVYGHVKDKATG</sequence>
<organism evidence="3 4">
    <name type="scientific">Parabacteroides distasonis</name>
    <dbReference type="NCBI Taxonomy" id="823"/>
    <lineage>
        <taxon>Bacteria</taxon>
        <taxon>Pseudomonadati</taxon>
        <taxon>Bacteroidota</taxon>
        <taxon>Bacteroidia</taxon>
        <taxon>Bacteroidales</taxon>
        <taxon>Tannerellaceae</taxon>
        <taxon>Parabacteroides</taxon>
    </lineage>
</organism>